<dbReference type="RefSeq" id="WP_094500184.1">
    <property type="nucleotide sequence ID" value="NZ_CAWNHI010000001.1"/>
</dbReference>
<organism evidence="1 2">
    <name type="scientific">Vibrio qinghaiensis</name>
    <dbReference type="NCBI Taxonomy" id="2025808"/>
    <lineage>
        <taxon>Bacteria</taxon>
        <taxon>Pseudomonadati</taxon>
        <taxon>Pseudomonadota</taxon>
        <taxon>Gammaproteobacteria</taxon>
        <taxon>Vibrionales</taxon>
        <taxon>Vibrionaceae</taxon>
        <taxon>Vibrio</taxon>
    </lineage>
</organism>
<reference evidence="1 2" key="1">
    <citation type="submission" date="2017-08" db="EMBL/GenBank/DDBJ databases">
        <title>The Vibrio qinghaiensis sp.-Q67 is a luminous bacteria isolated firstly from Qinghai lake, Qinghai province, China, which has been proved to be very sensitive to detect environmental and food pollutants. Therefore, complete genome analysis of V. qinghaiensis sp.-Q67 highlights the potential application of this strain on detection of hazards in the contaminated environments.</title>
        <authorList>
            <person name="Gong L."/>
        </authorList>
    </citation>
    <scope>NUCLEOTIDE SEQUENCE [LARGE SCALE GENOMIC DNA]</scope>
    <source>
        <strain evidence="1 2">Q67</strain>
    </source>
</reference>
<accession>A0A223MXZ2</accession>
<dbReference type="EMBL" id="CP022741">
    <property type="protein sequence ID" value="ASU22425.1"/>
    <property type="molecule type" value="Genomic_DNA"/>
</dbReference>
<dbReference type="Proteomes" id="UP000215148">
    <property type="component" value="Chromosome 1"/>
</dbReference>
<proteinExistence type="predicted"/>
<dbReference type="KEGG" id="vqi:CCZ37_07390"/>
<keyword evidence="2" id="KW-1185">Reference proteome</keyword>
<sequence>MKQQTKVMIEARYQLTSDLCKKINSIVGCRFDNQSIMLDFIAPRWEPDFEEDLLEIRVVHIGIEAIGYVRASEVERLIGVPVKHLEGDYLAYLMTQTAATKGIHYQGYHYHPDKAVSTILLESVLTCDDWQVTLYVAIESLDIDDDYLEIQPCQLDGNLRLAVSFTPFETYLDTNEIIGLSDDDIVVVFPK</sequence>
<name>A0A223MXZ2_9VIBR</name>
<protein>
    <submittedName>
        <fullName evidence="1">Uncharacterized protein</fullName>
    </submittedName>
</protein>
<gene>
    <name evidence="1" type="ORF">CCZ37_07390</name>
</gene>
<evidence type="ECO:0000313" key="1">
    <source>
        <dbReference type="EMBL" id="ASU22425.1"/>
    </source>
</evidence>
<dbReference type="AlphaFoldDB" id="A0A223MXZ2"/>
<evidence type="ECO:0000313" key="2">
    <source>
        <dbReference type="Proteomes" id="UP000215148"/>
    </source>
</evidence>